<dbReference type="Proteomes" id="UP000608522">
    <property type="component" value="Unassembled WGS sequence"/>
</dbReference>
<gene>
    <name evidence="2" type="ORF">Sspor_60920</name>
</gene>
<keyword evidence="3" id="KW-1185">Reference proteome</keyword>
<evidence type="ECO:0000313" key="2">
    <source>
        <dbReference type="EMBL" id="GHI80531.1"/>
    </source>
</evidence>
<accession>A0ABQ3TJE7</accession>
<feature type="region of interest" description="Disordered" evidence="1">
    <location>
        <begin position="1"/>
        <end position="22"/>
    </location>
</feature>
<dbReference type="EMBL" id="BNED01000005">
    <property type="protein sequence ID" value="GHI80531.1"/>
    <property type="molecule type" value="Genomic_DNA"/>
</dbReference>
<sequence length="99" mass="10935">MPGAGQPQGLRALAHADVEDAQPLPDREALRDLLVDLPAHELLPDRVAQSAQAFQPEPCPLGEAFPRRAGRPSGQGRSPRLTCGFGRRSRRIWRVRIRP</sequence>
<comment type="caution">
    <text evidence="2">The sequence shown here is derived from an EMBL/GenBank/DDBJ whole genome shotgun (WGS) entry which is preliminary data.</text>
</comment>
<feature type="region of interest" description="Disordered" evidence="1">
    <location>
        <begin position="58"/>
        <end position="82"/>
    </location>
</feature>
<organism evidence="2 3">
    <name type="scientific">Streptomyces spororaveus</name>
    <dbReference type="NCBI Taxonomy" id="284039"/>
    <lineage>
        <taxon>Bacteria</taxon>
        <taxon>Bacillati</taxon>
        <taxon>Actinomycetota</taxon>
        <taxon>Actinomycetes</taxon>
        <taxon>Kitasatosporales</taxon>
        <taxon>Streptomycetaceae</taxon>
        <taxon>Streptomyces</taxon>
    </lineage>
</organism>
<proteinExistence type="predicted"/>
<name>A0ABQ3TJE7_9ACTN</name>
<reference evidence="3" key="1">
    <citation type="submission" date="2023-07" db="EMBL/GenBank/DDBJ databases">
        <title>Whole genome shotgun sequence of Streptomyces spororaveus NBRC 15456.</title>
        <authorList>
            <person name="Komaki H."/>
            <person name="Tamura T."/>
        </authorList>
    </citation>
    <scope>NUCLEOTIDE SEQUENCE [LARGE SCALE GENOMIC DNA]</scope>
    <source>
        <strain evidence="3">NBRC 15456</strain>
    </source>
</reference>
<evidence type="ECO:0000313" key="3">
    <source>
        <dbReference type="Proteomes" id="UP000608522"/>
    </source>
</evidence>
<evidence type="ECO:0000256" key="1">
    <source>
        <dbReference type="SAM" id="MobiDB-lite"/>
    </source>
</evidence>
<protein>
    <submittedName>
        <fullName evidence="2">Uncharacterized protein</fullName>
    </submittedName>
</protein>